<protein>
    <recommendedName>
        <fullName evidence="4">Integral membrane protein</fullName>
    </recommendedName>
</protein>
<sequence length="119" mass="13723">MSWLWLLICVMNWLLWPHLTGLGGTVHLGATLALTWVGGLWLLWSGFRLDQQLSATWRRWTQATFQEMLRLGIALTGILFVDICCVITICLWPATALVIVGLVFTWQQRCLRRLARRVE</sequence>
<gene>
    <name evidence="2" type="ORF">ACFQHW_06150</name>
</gene>
<name>A0ABW1UMH3_9LACO</name>
<evidence type="ECO:0000256" key="1">
    <source>
        <dbReference type="SAM" id="Phobius"/>
    </source>
</evidence>
<evidence type="ECO:0000313" key="2">
    <source>
        <dbReference type="EMBL" id="MFC6315154.1"/>
    </source>
</evidence>
<comment type="caution">
    <text evidence="2">The sequence shown here is derived from an EMBL/GenBank/DDBJ whole genome shotgun (WGS) entry which is preliminary data.</text>
</comment>
<evidence type="ECO:0008006" key="4">
    <source>
        <dbReference type="Google" id="ProtNLM"/>
    </source>
</evidence>
<evidence type="ECO:0000313" key="3">
    <source>
        <dbReference type="Proteomes" id="UP001596310"/>
    </source>
</evidence>
<keyword evidence="1" id="KW-0812">Transmembrane</keyword>
<feature type="transmembrane region" description="Helical" evidence="1">
    <location>
        <begin position="73"/>
        <end position="106"/>
    </location>
</feature>
<keyword evidence="1" id="KW-1133">Transmembrane helix</keyword>
<accession>A0ABW1UMH3</accession>
<organism evidence="2 3">
    <name type="scientific">Lapidilactobacillus achengensis</name>
    <dbReference type="NCBI Taxonomy" id="2486000"/>
    <lineage>
        <taxon>Bacteria</taxon>
        <taxon>Bacillati</taxon>
        <taxon>Bacillota</taxon>
        <taxon>Bacilli</taxon>
        <taxon>Lactobacillales</taxon>
        <taxon>Lactobacillaceae</taxon>
        <taxon>Lapidilactobacillus</taxon>
    </lineage>
</organism>
<reference evidence="3" key="1">
    <citation type="journal article" date="2019" name="Int. J. Syst. Evol. Microbiol.">
        <title>The Global Catalogue of Microorganisms (GCM) 10K type strain sequencing project: providing services to taxonomists for standard genome sequencing and annotation.</title>
        <authorList>
            <consortium name="The Broad Institute Genomics Platform"/>
            <consortium name="The Broad Institute Genome Sequencing Center for Infectious Disease"/>
            <person name="Wu L."/>
            <person name="Ma J."/>
        </authorList>
    </citation>
    <scope>NUCLEOTIDE SEQUENCE [LARGE SCALE GENOMIC DNA]</scope>
    <source>
        <strain evidence="3">CCM 8897</strain>
    </source>
</reference>
<proteinExistence type="predicted"/>
<keyword evidence="3" id="KW-1185">Reference proteome</keyword>
<keyword evidence="1" id="KW-0472">Membrane</keyword>
<dbReference type="Proteomes" id="UP001596310">
    <property type="component" value="Unassembled WGS sequence"/>
</dbReference>
<dbReference type="RefSeq" id="WP_125596325.1">
    <property type="nucleotide sequence ID" value="NZ_JBHSSM010000015.1"/>
</dbReference>
<dbReference type="EMBL" id="JBHSSM010000015">
    <property type="protein sequence ID" value="MFC6315154.1"/>
    <property type="molecule type" value="Genomic_DNA"/>
</dbReference>